<keyword evidence="1" id="KW-0472">Membrane</keyword>
<dbReference type="EMBL" id="ADZX01000590">
    <property type="protein sequence ID" value="EFK96012.1"/>
    <property type="molecule type" value="Genomic_DNA"/>
</dbReference>
<reference evidence="2" key="2">
    <citation type="journal article" date="2011" name="Microb. Ecol.">
        <title>Taxonomic and Functional Metagenomic Profiling of the Microbial Community in the Anoxic Sediment of a Sub-saline Shallow Lake (Laguna de Carrizo, Central Spain).</title>
        <authorList>
            <person name="Ferrer M."/>
            <person name="Guazzaroni M.E."/>
            <person name="Richter M."/>
            <person name="Garcia-Salamanca A."/>
            <person name="Yarza P."/>
            <person name="Suarez-Suarez A."/>
            <person name="Solano J."/>
            <person name="Alcaide M."/>
            <person name="van Dillewijn P."/>
            <person name="Molina-Henares M.A."/>
            <person name="Lopez-Cortes N."/>
            <person name="Al-Ramahi Y."/>
            <person name="Guerrero C."/>
            <person name="Acosta A."/>
            <person name="de Eugenio L.I."/>
            <person name="Martinez V."/>
            <person name="Marques S."/>
            <person name="Rojo F."/>
            <person name="Santero E."/>
            <person name="Genilloud O."/>
            <person name="Perez-Perez J."/>
            <person name="Rossello-Mora R."/>
            <person name="Ramos J.L."/>
        </authorList>
    </citation>
    <scope>NUCLEOTIDE SEQUENCE</scope>
</reference>
<evidence type="ECO:0000256" key="1">
    <source>
        <dbReference type="SAM" id="Phobius"/>
    </source>
</evidence>
<feature type="transmembrane region" description="Helical" evidence="1">
    <location>
        <begin position="19"/>
        <end position="39"/>
    </location>
</feature>
<evidence type="ECO:0000313" key="2">
    <source>
        <dbReference type="EMBL" id="EFK96012.1"/>
    </source>
</evidence>
<keyword evidence="1" id="KW-1133">Transmembrane helix</keyword>
<reference evidence="2" key="1">
    <citation type="submission" date="2010-07" db="EMBL/GenBank/DDBJ databases">
        <authorList>
            <consortium name="CONSOLIDER consortium CSD2007-00005"/>
            <person name="Guazzaroni M.-E."/>
            <person name="Richter M."/>
            <person name="Garcia-Salamanca A."/>
            <person name="Yarza P."/>
            <person name="Ferrer M."/>
        </authorList>
    </citation>
    <scope>NUCLEOTIDE SEQUENCE</scope>
</reference>
<protein>
    <submittedName>
        <fullName evidence="2">Uncharacterized protein</fullName>
    </submittedName>
</protein>
<sequence>MATLTETAVAFRKIIKLSIFGLAVLIVFRLGLLAFNTYLKVAKPSPPPPATVAFGKLPKIVFPEKLHPELTLRLETPTGGTPNLGDRATILLMPQARPSFSALDEAKIVANKLNFKNQPIEITERRYRWESNEFLPSTLEMDIINGSFTLKRNWQADPTILSDKQLPGKEEAETDTINWLRQIGLGGEELNLGRIEITYLTFQSGQYIKAVSLSEADFVQTDLFRPDINEIPILTDDPSKGVIRLIFSGSDENDKRIVQGEYNFFPVLTDQSATYPIKSASQAWRELQTRQGYIAAIGNNPENVISVRKIYLAYFDSTSPQGFLMPIIVFEGDNGFFGYVEAVTGDWLEQPPAN</sequence>
<comment type="caution">
    <text evidence="2">The sequence shown here is derived from an EMBL/GenBank/DDBJ whole genome shotgun (WGS) entry which is preliminary data.</text>
</comment>
<accession>D9PKA0</accession>
<name>D9PKA0_9ZZZZ</name>
<gene>
    <name evidence="2" type="ORF">LDC_1966</name>
</gene>
<organism evidence="2">
    <name type="scientific">sediment metagenome</name>
    <dbReference type="NCBI Taxonomy" id="749907"/>
    <lineage>
        <taxon>unclassified sequences</taxon>
        <taxon>metagenomes</taxon>
        <taxon>ecological metagenomes</taxon>
    </lineage>
</organism>
<keyword evidence="1" id="KW-0812">Transmembrane</keyword>
<dbReference type="AlphaFoldDB" id="D9PKA0"/>
<proteinExistence type="predicted"/>